<keyword evidence="1" id="KW-0812">Transmembrane</keyword>
<evidence type="ECO:0000256" key="1">
    <source>
        <dbReference type="SAM" id="Phobius"/>
    </source>
</evidence>
<dbReference type="RefSeq" id="WP_209363994.1">
    <property type="nucleotide sequence ID" value="NZ_JAGISH010000022.1"/>
</dbReference>
<gene>
    <name evidence="3" type="ORF">J5474_21620</name>
</gene>
<feature type="transmembrane region" description="Helical" evidence="1">
    <location>
        <begin position="17"/>
        <end position="41"/>
    </location>
</feature>
<name>A0A940MNC8_9RHOB</name>
<dbReference type="EMBL" id="JAGISH010000022">
    <property type="protein sequence ID" value="MBP0485080.1"/>
    <property type="molecule type" value="Genomic_DNA"/>
</dbReference>
<keyword evidence="1" id="KW-1133">Transmembrane helix</keyword>
<keyword evidence="4" id="KW-1185">Reference proteome</keyword>
<proteinExistence type="predicted"/>
<evidence type="ECO:0000313" key="3">
    <source>
        <dbReference type="EMBL" id="MBP0485080.1"/>
    </source>
</evidence>
<feature type="transmembrane region" description="Helical" evidence="1">
    <location>
        <begin position="53"/>
        <end position="74"/>
    </location>
</feature>
<reference evidence="3" key="1">
    <citation type="submission" date="2021-03" db="EMBL/GenBank/DDBJ databases">
        <title>Sagittula salina sp. nov. strain M10.9X isolated from the marine waste.</title>
        <authorList>
            <person name="Satari L."/>
            <person name="Molina-Menor E."/>
            <person name="Vidal-Verdu A."/>
            <person name="Pascual J."/>
            <person name="Pereto J."/>
            <person name="Porcar M."/>
        </authorList>
    </citation>
    <scope>NUCLEOTIDE SEQUENCE</scope>
    <source>
        <strain evidence="3">M10.9X</strain>
    </source>
</reference>
<feature type="transmembrane region" description="Helical" evidence="1">
    <location>
        <begin position="130"/>
        <end position="148"/>
    </location>
</feature>
<feature type="transmembrane region" description="Helical" evidence="1">
    <location>
        <begin position="95"/>
        <end position="124"/>
    </location>
</feature>
<evidence type="ECO:0000313" key="4">
    <source>
        <dbReference type="Proteomes" id="UP000675940"/>
    </source>
</evidence>
<evidence type="ECO:0000259" key="2">
    <source>
        <dbReference type="Pfam" id="PF07331"/>
    </source>
</evidence>
<keyword evidence="1" id="KW-0472">Membrane</keyword>
<dbReference type="AlphaFoldDB" id="A0A940MNC8"/>
<protein>
    <submittedName>
        <fullName evidence="3">Tripartite tricarboxylate transporter TctB family protein</fullName>
    </submittedName>
</protein>
<sequence>MSLETDLRARTRGAGQILFVAAFLGLSVILLSQIAAQTAWIEKARSFAAQPRFWPAVALGTMVVSLALHLWQMTRRRPRREDWQEARRWLEPVEYAGWFMAYVFLVPWIGFLPMSLALACGLSWRLGYRSVRWMALAAAFALGTVLLFKGMLGVKIPGAVLYEALPDGWRGFALQYL</sequence>
<accession>A0A940MNC8</accession>
<organism evidence="3 4">
    <name type="scientific">Sagittula salina</name>
    <dbReference type="NCBI Taxonomy" id="2820268"/>
    <lineage>
        <taxon>Bacteria</taxon>
        <taxon>Pseudomonadati</taxon>
        <taxon>Pseudomonadota</taxon>
        <taxon>Alphaproteobacteria</taxon>
        <taxon>Rhodobacterales</taxon>
        <taxon>Roseobacteraceae</taxon>
        <taxon>Sagittula</taxon>
    </lineage>
</organism>
<comment type="caution">
    <text evidence="3">The sequence shown here is derived from an EMBL/GenBank/DDBJ whole genome shotgun (WGS) entry which is preliminary data.</text>
</comment>
<dbReference type="Proteomes" id="UP000675940">
    <property type="component" value="Unassembled WGS sequence"/>
</dbReference>
<feature type="domain" description="DUF1468" evidence="2">
    <location>
        <begin position="19"/>
        <end position="157"/>
    </location>
</feature>
<dbReference type="Pfam" id="PF07331">
    <property type="entry name" value="TctB"/>
    <property type="match status" value="1"/>
</dbReference>
<dbReference type="InterPro" id="IPR009936">
    <property type="entry name" value="DUF1468"/>
</dbReference>